<evidence type="ECO:0000256" key="4">
    <source>
        <dbReference type="ARBA" id="ARBA00023024"/>
    </source>
</evidence>
<name>A0ABQ7YQ84_BRANA</name>
<dbReference type="Proteomes" id="UP000824890">
    <property type="component" value="Unassembled WGS sequence"/>
</dbReference>
<evidence type="ECO:0000256" key="2">
    <source>
        <dbReference type="ARBA" id="ARBA00012729"/>
    </source>
</evidence>
<proteinExistence type="inferred from homology"/>
<dbReference type="InterPro" id="IPR045321">
    <property type="entry name" value="Cts1-like"/>
</dbReference>
<dbReference type="InterPro" id="IPR001223">
    <property type="entry name" value="Glyco_hydro18_cat"/>
</dbReference>
<dbReference type="InterPro" id="IPR001579">
    <property type="entry name" value="Glyco_hydro_18_chit_AS"/>
</dbReference>
<dbReference type="EC" id="3.2.1.14" evidence="2"/>
<evidence type="ECO:0000313" key="13">
    <source>
        <dbReference type="Proteomes" id="UP000824890"/>
    </source>
</evidence>
<organism evidence="12 13">
    <name type="scientific">Brassica napus</name>
    <name type="common">Rape</name>
    <dbReference type="NCBI Taxonomy" id="3708"/>
    <lineage>
        <taxon>Eukaryota</taxon>
        <taxon>Viridiplantae</taxon>
        <taxon>Streptophyta</taxon>
        <taxon>Embryophyta</taxon>
        <taxon>Tracheophyta</taxon>
        <taxon>Spermatophyta</taxon>
        <taxon>Magnoliopsida</taxon>
        <taxon>eudicotyledons</taxon>
        <taxon>Gunneridae</taxon>
        <taxon>Pentapetalae</taxon>
        <taxon>rosids</taxon>
        <taxon>malvids</taxon>
        <taxon>Brassicales</taxon>
        <taxon>Brassicaceae</taxon>
        <taxon>Brassiceae</taxon>
        <taxon>Brassica</taxon>
    </lineage>
</organism>
<accession>A0ABQ7YQ84</accession>
<dbReference type="Pfam" id="PF00704">
    <property type="entry name" value="Glyco_hydro_18"/>
    <property type="match status" value="1"/>
</dbReference>
<dbReference type="EMBL" id="JAGKQM010000017">
    <property type="protein sequence ID" value="KAH0870364.1"/>
    <property type="molecule type" value="Genomic_DNA"/>
</dbReference>
<dbReference type="Gene3D" id="3.20.20.80">
    <property type="entry name" value="Glycosidases"/>
    <property type="match status" value="1"/>
</dbReference>
<keyword evidence="7 9" id="KW-0326">Glycosidase</keyword>
<evidence type="ECO:0000256" key="10">
    <source>
        <dbReference type="RuleBase" id="RU004453"/>
    </source>
</evidence>
<sequence>MWAEILDGLLKRLSSASSLSRKAISFDGKTDNQLKSCNLTNDKQNSQEEDKDIKNKNMSNIKFLKPVLSFFFFISCCFCKPSHSSRGIAIYWGQNGFEGSLSATCATGRYAYVNIAFLVKFGNGQTPELNLAGHCNPAANTCTHFGAQVKTCQRRGIKVMLSLGGAIGNYSIGSREDAKMVADYLWNNFLGGKSSARPLGDAVLDGIDFNIELGSPQHWDDLVRFLSNFSHRGRKVYITGAPQCPFPDDLMGSALKTRLFDYVWVMFYNNPPCQYTSGDTQSLFHSWKTWTTSVTAQKIFLGLPAAPEAAGGGYIPADVLVSQILPTVKKSRKYGGVMLWSKFWDDKNGYSSSIVARLHMAYNTIILKVDDETYSIIILKVDDVQLHMADSILLRKKILLGIQHRLPTIKRFPPRDQVMKQRVQIHHLPAMNSTTHRNVSLLLHSTTHCNVSLLLCFWEVRNSKKGGKFMGIDIVLVDEKYKVLDEFLMFSLQPENHGKLKLGSYEAYNRETKAGACRRITKHSDFEYCPTPMEHVQMIIIMVIDMSGESKPSGISGGVSSSPKFESKKRFQHMVDACGVNKSLKNVALKKVIT</sequence>
<reference evidence="12 13" key="1">
    <citation type="submission" date="2021-05" db="EMBL/GenBank/DDBJ databases">
        <title>Genome Assembly of Synthetic Allotetraploid Brassica napus Reveals Homoeologous Exchanges between Subgenomes.</title>
        <authorList>
            <person name="Davis J.T."/>
        </authorList>
    </citation>
    <scope>NUCLEOTIDE SEQUENCE [LARGE SCALE GENOMIC DNA]</scope>
    <source>
        <strain evidence="13">cv. Da-Ae</strain>
        <tissue evidence="12">Seedling</tissue>
    </source>
</reference>
<keyword evidence="3 9" id="KW-0378">Hydrolase</keyword>
<feature type="domain" description="GH18" evidence="11">
    <location>
        <begin position="86"/>
        <end position="361"/>
    </location>
</feature>
<dbReference type="CDD" id="cd02877">
    <property type="entry name" value="GH18_hevamine_XipI_class_III"/>
    <property type="match status" value="1"/>
</dbReference>
<comment type="caution">
    <text evidence="12">The sequence shown here is derived from an EMBL/GenBank/DDBJ whole genome shotgun (WGS) entry which is preliminary data.</text>
</comment>
<keyword evidence="8" id="KW-0624">Polysaccharide degradation</keyword>
<keyword evidence="4" id="KW-0146">Chitin degradation</keyword>
<evidence type="ECO:0000256" key="5">
    <source>
        <dbReference type="ARBA" id="ARBA00023157"/>
    </source>
</evidence>
<dbReference type="PROSITE" id="PS51910">
    <property type="entry name" value="GH18_2"/>
    <property type="match status" value="1"/>
</dbReference>
<dbReference type="SUPFAM" id="SSF51445">
    <property type="entry name" value="(Trans)glycosidases"/>
    <property type="match status" value="1"/>
</dbReference>
<keyword evidence="5" id="KW-1015">Disulfide bond</keyword>
<evidence type="ECO:0000256" key="3">
    <source>
        <dbReference type="ARBA" id="ARBA00022801"/>
    </source>
</evidence>
<comment type="similarity">
    <text evidence="10">Belongs to the glycosyl hydrolase 18 family.</text>
</comment>
<evidence type="ECO:0000256" key="1">
    <source>
        <dbReference type="ARBA" id="ARBA00000822"/>
    </source>
</evidence>
<dbReference type="InterPro" id="IPR017853">
    <property type="entry name" value="GH"/>
</dbReference>
<keyword evidence="13" id="KW-1185">Reference proteome</keyword>
<dbReference type="PANTHER" id="PTHR45708">
    <property type="entry name" value="ENDOCHITINASE"/>
    <property type="match status" value="1"/>
</dbReference>
<dbReference type="InterPro" id="IPR050542">
    <property type="entry name" value="Glycosyl_Hydrlase18_Chitinase"/>
</dbReference>
<protein>
    <recommendedName>
        <fullName evidence="2">chitinase</fullName>
        <ecNumber evidence="2">3.2.1.14</ecNumber>
    </recommendedName>
</protein>
<evidence type="ECO:0000256" key="8">
    <source>
        <dbReference type="ARBA" id="ARBA00023326"/>
    </source>
</evidence>
<evidence type="ECO:0000256" key="7">
    <source>
        <dbReference type="ARBA" id="ARBA00023295"/>
    </source>
</evidence>
<dbReference type="PROSITE" id="PS01095">
    <property type="entry name" value="GH18_1"/>
    <property type="match status" value="1"/>
</dbReference>
<evidence type="ECO:0000256" key="9">
    <source>
        <dbReference type="RuleBase" id="RU000489"/>
    </source>
</evidence>
<comment type="catalytic activity">
    <reaction evidence="1">
        <text>Random endo-hydrolysis of N-acetyl-beta-D-glucosaminide (1-&gt;4)-beta-linkages in chitin and chitodextrins.</text>
        <dbReference type="EC" id="3.2.1.14"/>
    </reaction>
</comment>
<dbReference type="PANTHER" id="PTHR45708:SF21">
    <property type="entry name" value="ACIDIC ENDOCHITINASE"/>
    <property type="match status" value="1"/>
</dbReference>
<evidence type="ECO:0000259" key="11">
    <source>
        <dbReference type="PROSITE" id="PS51910"/>
    </source>
</evidence>
<evidence type="ECO:0000313" key="12">
    <source>
        <dbReference type="EMBL" id="KAH0870364.1"/>
    </source>
</evidence>
<evidence type="ECO:0000256" key="6">
    <source>
        <dbReference type="ARBA" id="ARBA00023277"/>
    </source>
</evidence>
<keyword evidence="6" id="KW-0119">Carbohydrate metabolism</keyword>
<gene>
    <name evidence="12" type="ORF">HID58_077386</name>
</gene>